<feature type="region of interest" description="Disordered" evidence="7">
    <location>
        <begin position="1"/>
        <end position="65"/>
    </location>
</feature>
<organism evidence="10 11">
    <name type="scientific">Terriglobus saanensis (strain ATCC BAA-1853 / DSM 23119 / SP1PR4)</name>
    <dbReference type="NCBI Taxonomy" id="401053"/>
    <lineage>
        <taxon>Bacteria</taxon>
        <taxon>Pseudomonadati</taxon>
        <taxon>Acidobacteriota</taxon>
        <taxon>Terriglobia</taxon>
        <taxon>Terriglobales</taxon>
        <taxon>Acidobacteriaceae</taxon>
        <taxon>Terriglobus</taxon>
    </lineage>
</organism>
<comment type="similarity">
    <text evidence="2 6">Belongs to the cytochrome c oxidase subunit 3 family.</text>
</comment>
<dbReference type="HOGENOM" id="CLU_044071_4_1_0"/>
<dbReference type="GO" id="GO:0019646">
    <property type="term" value="P:aerobic electron transport chain"/>
    <property type="evidence" value="ECO:0007669"/>
    <property type="project" value="InterPro"/>
</dbReference>
<feature type="transmembrane region" description="Helical" evidence="8">
    <location>
        <begin position="73"/>
        <end position="95"/>
    </location>
</feature>
<sequence>MLVTTTKPVEIEHDPRDPADRGPGKTGGGDAGEGGRRPPEIPKYTGGGGDGDDWSKRPAGHRGPRESLQRHRFGLFSALIGDLMFFVAIVGAFLVRRSSFHIDAYNSVVTDWRAIQVPSILWLNTIVLALSSVTVEMARRGMFVERGVMEEWLGIGRPVTRRVMPWLLATLVLGSGFVAGQVVAWRQLAAQHIFYATSPAMHFFYLITGVHALHLAVGLAALIVAVVGMRFIPKFGARQVLVDCTAWYWHAMGVLWIFLFVLLEYCQ</sequence>
<keyword evidence="5 8" id="KW-0472">Membrane</keyword>
<dbReference type="PANTHER" id="PTHR11403">
    <property type="entry name" value="CYTOCHROME C OXIDASE SUBUNIT III"/>
    <property type="match status" value="1"/>
</dbReference>
<evidence type="ECO:0000256" key="2">
    <source>
        <dbReference type="ARBA" id="ARBA00010581"/>
    </source>
</evidence>
<dbReference type="Proteomes" id="UP000006844">
    <property type="component" value="Chromosome"/>
</dbReference>
<keyword evidence="3 6" id="KW-0812">Transmembrane</keyword>
<dbReference type="OrthoDB" id="112578at2"/>
<dbReference type="AlphaFoldDB" id="E8V6P3"/>
<evidence type="ECO:0000256" key="4">
    <source>
        <dbReference type="ARBA" id="ARBA00022989"/>
    </source>
</evidence>
<reference evidence="10 11" key="1">
    <citation type="journal article" date="2012" name="Stand. Genomic Sci.">
        <title>Complete genome sequence of Terriglobus saanensis type strain SP1PR4(T), an Acidobacteria from tundra soil.</title>
        <authorList>
            <person name="Rawat S.R."/>
            <person name="Mannisto M.K."/>
            <person name="Starovoytov V."/>
            <person name="Goodwin L."/>
            <person name="Nolan M."/>
            <person name="Hauser L."/>
            <person name="Land M."/>
            <person name="Davenport K.W."/>
            <person name="Woyke T."/>
            <person name="Haggblom M.M."/>
        </authorList>
    </citation>
    <scope>NUCLEOTIDE SEQUENCE</scope>
    <source>
        <strain evidence="11">ATCC BAA-1853 / DSM 23119 / SP1PR4</strain>
    </source>
</reference>
<accession>E8V6P3</accession>
<name>E8V6P3_TERSS</name>
<dbReference type="InterPro" id="IPR013833">
    <property type="entry name" value="Cyt_c_oxidase_su3_a-hlx"/>
</dbReference>
<dbReference type="Gene3D" id="1.20.120.80">
    <property type="entry name" value="Cytochrome c oxidase, subunit III, four-helix bundle"/>
    <property type="match status" value="1"/>
</dbReference>
<feature type="transmembrane region" description="Helical" evidence="8">
    <location>
        <begin position="203"/>
        <end position="228"/>
    </location>
</feature>
<dbReference type="EMBL" id="CP002467">
    <property type="protein sequence ID" value="ADV82782.1"/>
    <property type="molecule type" value="Genomic_DNA"/>
</dbReference>
<feature type="domain" description="Heme-copper oxidase subunit III family profile" evidence="9">
    <location>
        <begin position="72"/>
        <end position="267"/>
    </location>
</feature>
<proteinExistence type="inferred from homology"/>
<dbReference type="SUPFAM" id="SSF81452">
    <property type="entry name" value="Cytochrome c oxidase subunit III-like"/>
    <property type="match status" value="1"/>
</dbReference>
<protein>
    <submittedName>
        <fullName evidence="10">Cytochrome c oxidase subunit III</fullName>
    </submittedName>
</protein>
<dbReference type="STRING" id="401053.AciPR4_1978"/>
<gene>
    <name evidence="10" type="ordered locus">AciPR4_1978</name>
</gene>
<feature type="transmembrane region" description="Helical" evidence="8">
    <location>
        <begin position="240"/>
        <end position="263"/>
    </location>
</feature>
<evidence type="ECO:0000256" key="1">
    <source>
        <dbReference type="ARBA" id="ARBA00004141"/>
    </source>
</evidence>
<dbReference type="RefSeq" id="WP_013568515.1">
    <property type="nucleotide sequence ID" value="NC_014963.1"/>
</dbReference>
<dbReference type="eggNOG" id="COG1845">
    <property type="taxonomic scope" value="Bacteria"/>
</dbReference>
<feature type="compositionally biased region" description="Basic and acidic residues" evidence="7">
    <location>
        <begin position="9"/>
        <end position="23"/>
    </location>
</feature>
<dbReference type="GO" id="GO:0004129">
    <property type="term" value="F:cytochrome-c oxidase activity"/>
    <property type="evidence" value="ECO:0007669"/>
    <property type="project" value="InterPro"/>
</dbReference>
<feature type="transmembrane region" description="Helical" evidence="8">
    <location>
        <begin position="115"/>
        <end position="135"/>
    </location>
</feature>
<evidence type="ECO:0000259" key="9">
    <source>
        <dbReference type="PROSITE" id="PS50253"/>
    </source>
</evidence>
<keyword evidence="11" id="KW-1185">Reference proteome</keyword>
<keyword evidence="4 8" id="KW-1133">Transmembrane helix</keyword>
<evidence type="ECO:0000256" key="6">
    <source>
        <dbReference type="RuleBase" id="RU003376"/>
    </source>
</evidence>
<evidence type="ECO:0000256" key="7">
    <source>
        <dbReference type="SAM" id="MobiDB-lite"/>
    </source>
</evidence>
<evidence type="ECO:0000313" key="10">
    <source>
        <dbReference type="EMBL" id="ADV82782.1"/>
    </source>
</evidence>
<evidence type="ECO:0000256" key="8">
    <source>
        <dbReference type="SAM" id="Phobius"/>
    </source>
</evidence>
<dbReference type="Pfam" id="PF00510">
    <property type="entry name" value="COX3"/>
    <property type="match status" value="1"/>
</dbReference>
<dbReference type="GO" id="GO:0005886">
    <property type="term" value="C:plasma membrane"/>
    <property type="evidence" value="ECO:0007669"/>
    <property type="project" value="UniProtKB-SubCell"/>
</dbReference>
<dbReference type="KEGG" id="tsa:AciPR4_1978"/>
<dbReference type="PROSITE" id="PS50253">
    <property type="entry name" value="COX3"/>
    <property type="match status" value="1"/>
</dbReference>
<evidence type="ECO:0000313" key="11">
    <source>
        <dbReference type="Proteomes" id="UP000006844"/>
    </source>
</evidence>
<dbReference type="InterPro" id="IPR000298">
    <property type="entry name" value="Cyt_c_oxidase-like_su3"/>
</dbReference>
<evidence type="ECO:0000256" key="5">
    <source>
        <dbReference type="ARBA" id="ARBA00023136"/>
    </source>
</evidence>
<dbReference type="InterPro" id="IPR035973">
    <property type="entry name" value="Cyt_c_oxidase_su3-like_sf"/>
</dbReference>
<comment type="subcellular location">
    <subcellularLocation>
        <location evidence="6">Cell membrane</location>
        <topology evidence="6">Multi-pass membrane protein</topology>
    </subcellularLocation>
    <subcellularLocation>
        <location evidence="1">Membrane</location>
        <topology evidence="1">Multi-pass membrane protein</topology>
    </subcellularLocation>
</comment>
<evidence type="ECO:0000256" key="3">
    <source>
        <dbReference type="ARBA" id="ARBA00022692"/>
    </source>
</evidence>
<dbReference type="CDD" id="cd00386">
    <property type="entry name" value="Heme_Cu_Oxidase_III_like"/>
    <property type="match status" value="1"/>
</dbReference>
<dbReference type="PANTHER" id="PTHR11403:SF10">
    <property type="entry name" value="CYTOCHROME C OXIDASE"/>
    <property type="match status" value="1"/>
</dbReference>
<feature type="transmembrane region" description="Helical" evidence="8">
    <location>
        <begin position="163"/>
        <end position="183"/>
    </location>
</feature>
<dbReference type="InterPro" id="IPR024791">
    <property type="entry name" value="Cyt_c/ubiquinol_Oxase_su3"/>
</dbReference>